<dbReference type="OrthoDB" id="5386595at2759"/>
<evidence type="ECO:0000256" key="4">
    <source>
        <dbReference type="ARBA" id="ARBA00023136"/>
    </source>
</evidence>
<feature type="transmembrane region" description="Helical" evidence="5">
    <location>
        <begin position="182"/>
        <end position="202"/>
    </location>
</feature>
<dbReference type="GO" id="GO:0016020">
    <property type="term" value="C:membrane"/>
    <property type="evidence" value="ECO:0007669"/>
    <property type="project" value="UniProtKB-SubCell"/>
</dbReference>
<name>A0A9W4ILB5_9EURO</name>
<gene>
    <name evidence="6" type="ORF">PSALAMII_LOCUS1937</name>
</gene>
<keyword evidence="3 5" id="KW-1133">Transmembrane helix</keyword>
<feature type="transmembrane region" description="Helical" evidence="5">
    <location>
        <begin position="255"/>
        <end position="274"/>
    </location>
</feature>
<evidence type="ECO:0000256" key="5">
    <source>
        <dbReference type="SAM" id="Phobius"/>
    </source>
</evidence>
<feature type="transmembrane region" description="Helical" evidence="5">
    <location>
        <begin position="492"/>
        <end position="515"/>
    </location>
</feature>
<comment type="caution">
    <text evidence="6">The sequence shown here is derived from an EMBL/GenBank/DDBJ whole genome shotgun (WGS) entry which is preliminary data.</text>
</comment>
<keyword evidence="2 5" id="KW-0812">Transmembrane</keyword>
<feature type="transmembrane region" description="Helical" evidence="5">
    <location>
        <begin position="295"/>
        <end position="316"/>
    </location>
</feature>
<protein>
    <recommendedName>
        <fullName evidence="8">Amino acid/polyamine transporter I</fullName>
    </recommendedName>
</protein>
<evidence type="ECO:0000256" key="1">
    <source>
        <dbReference type="ARBA" id="ARBA00004141"/>
    </source>
</evidence>
<proteinExistence type="predicted"/>
<feature type="transmembrane region" description="Helical" evidence="5">
    <location>
        <begin position="395"/>
        <end position="414"/>
    </location>
</feature>
<feature type="transmembrane region" description="Helical" evidence="5">
    <location>
        <begin position="209"/>
        <end position="235"/>
    </location>
</feature>
<evidence type="ECO:0000313" key="6">
    <source>
        <dbReference type="EMBL" id="CAG8303622.1"/>
    </source>
</evidence>
<feature type="transmembrane region" description="Helical" evidence="5">
    <location>
        <begin position="459"/>
        <end position="480"/>
    </location>
</feature>
<evidence type="ECO:0008006" key="8">
    <source>
        <dbReference type="Google" id="ProtNLM"/>
    </source>
</evidence>
<dbReference type="FunFam" id="1.20.1740.10:FF:000025">
    <property type="entry name" value="High-affinity methionine permease"/>
    <property type="match status" value="1"/>
</dbReference>
<dbReference type="InterPro" id="IPR002293">
    <property type="entry name" value="AA/rel_permease1"/>
</dbReference>
<evidence type="ECO:0000256" key="3">
    <source>
        <dbReference type="ARBA" id="ARBA00022989"/>
    </source>
</evidence>
<accession>A0A9W4ILB5</accession>
<feature type="transmembrane region" description="Helical" evidence="5">
    <location>
        <begin position="420"/>
        <end position="443"/>
    </location>
</feature>
<dbReference type="Proteomes" id="UP001152649">
    <property type="component" value="Unassembled WGS sequence"/>
</dbReference>
<comment type="subcellular location">
    <subcellularLocation>
        <location evidence="1">Membrane</location>
        <topology evidence="1">Multi-pass membrane protein</topology>
    </subcellularLocation>
</comment>
<dbReference type="PANTHER" id="PTHR11785">
    <property type="entry name" value="AMINO ACID TRANSPORTER"/>
    <property type="match status" value="1"/>
</dbReference>
<dbReference type="AlphaFoldDB" id="A0A9W4ILB5"/>
<feature type="transmembrane region" description="Helical" evidence="5">
    <location>
        <begin position="155"/>
        <end position="176"/>
    </location>
</feature>
<evidence type="ECO:0000256" key="2">
    <source>
        <dbReference type="ARBA" id="ARBA00022692"/>
    </source>
</evidence>
<dbReference type="InterPro" id="IPR050598">
    <property type="entry name" value="AminoAcid_Transporter"/>
</dbReference>
<dbReference type="Pfam" id="PF13520">
    <property type="entry name" value="AA_permease_2"/>
    <property type="match status" value="1"/>
</dbReference>
<dbReference type="Gene3D" id="1.20.1740.10">
    <property type="entry name" value="Amino acid/polyamine transporter I"/>
    <property type="match status" value="1"/>
</dbReference>
<dbReference type="PANTHER" id="PTHR11785:SF353">
    <property type="entry name" value="METHIONINE TRANSPORTER (EUROFUNG)"/>
    <property type="match status" value="1"/>
</dbReference>
<reference evidence="6" key="1">
    <citation type="submission" date="2021-07" db="EMBL/GenBank/DDBJ databases">
        <authorList>
            <person name="Branca A.L. A."/>
        </authorList>
    </citation>
    <scope>NUCLEOTIDE SEQUENCE</scope>
</reference>
<organism evidence="6 7">
    <name type="scientific">Penicillium salamii</name>
    <dbReference type="NCBI Taxonomy" id="1612424"/>
    <lineage>
        <taxon>Eukaryota</taxon>
        <taxon>Fungi</taxon>
        <taxon>Dikarya</taxon>
        <taxon>Ascomycota</taxon>
        <taxon>Pezizomycotina</taxon>
        <taxon>Eurotiomycetes</taxon>
        <taxon>Eurotiomycetidae</taxon>
        <taxon>Eurotiales</taxon>
        <taxon>Aspergillaceae</taxon>
        <taxon>Penicillium</taxon>
    </lineage>
</organism>
<keyword evidence="7" id="KW-1185">Reference proteome</keyword>
<dbReference type="EMBL" id="CAJVPG010000066">
    <property type="protein sequence ID" value="CAG8303622.1"/>
    <property type="molecule type" value="Genomic_DNA"/>
</dbReference>
<sequence length="581" mass="64082">MSLGHQNEKDSEVETQQVAAFDERIIKDSGITFTAAEGFNSTAVTYQDAAGAPVETNSPLGYSVSFWTSLCLNINQMIGTGIFSTPASILDGVGSVGLTMVYWFIGYLLSESTLALYLEFASYFPSRSGAEVVYLEQAFPYPKYFFPTIFAAKHVVFSFGSSNAVVLAEYIFGIGGLSYTNWQLKGVAVAAYTVAFIAVSVNTKWSMRLVVVFGFVKVLTLLLISIAGLIVLGGHTKVEDPKVNWRNPWEGTSNASAYGATNAMVKLIFSYAGYTNAFSVVNEIKNPVKTLRWSAPLSLIGVTILYILVNVAYFSAASREEILASKQIAAAIFFEKVFGSNQVARGLNVLICAAAFGNLMVVMINYSRMLRETGRQGILPYPKFWTSTKPFGTPLGPYIVQWVITVIMIIAPPAGDAFNFIVDLAVYPGNIFNFLLVIGLLLIRRQRARMGLPRPEYRAWNIAIAFALITNVYMLIAPWYPPTSGANGGDVSFWYGTYLVVSIGLLVLCGIYYYLWIGLLPRWKGYEHRQTLVELDDGSITHQLVKVSKEDLTRWDDEHDATGRVYRRTGYSSADQGSNSN</sequence>
<evidence type="ECO:0000313" key="7">
    <source>
        <dbReference type="Proteomes" id="UP001152649"/>
    </source>
</evidence>
<feature type="transmembrane region" description="Helical" evidence="5">
    <location>
        <begin position="346"/>
        <end position="366"/>
    </location>
</feature>
<dbReference type="GO" id="GO:0015179">
    <property type="term" value="F:L-amino acid transmembrane transporter activity"/>
    <property type="evidence" value="ECO:0007669"/>
    <property type="project" value="TreeGrafter"/>
</dbReference>
<keyword evidence="4 5" id="KW-0472">Membrane</keyword>